<keyword evidence="2" id="KW-1185">Reference proteome</keyword>
<dbReference type="Proteomes" id="UP000092741">
    <property type="component" value="Chromosome 2"/>
</dbReference>
<accession>A0AAN0Y6Y8</accession>
<dbReference type="KEGG" id="vna:PN96_16915"/>
<proteinExistence type="predicted"/>
<dbReference type="EMBL" id="CP016346">
    <property type="protein sequence ID" value="ANQ15147.1"/>
    <property type="molecule type" value="Genomic_DNA"/>
</dbReference>
<protein>
    <submittedName>
        <fullName evidence="1">Uncharacterized protein</fullName>
    </submittedName>
</protein>
<evidence type="ECO:0000313" key="2">
    <source>
        <dbReference type="Proteomes" id="UP000092741"/>
    </source>
</evidence>
<sequence>MAKVIKPKAAILRALNIVIPLVFRLKETERNGECVVTRQLLIKLTESVVLPVSPESVSERAGGSQQQHLKGVLMQMLIAWSLT</sequence>
<organism evidence="1 2">
    <name type="scientific">Vibrio natriegens NBRC 15636 = ATCC 14048 = DSM 759</name>
    <dbReference type="NCBI Taxonomy" id="1219067"/>
    <lineage>
        <taxon>Bacteria</taxon>
        <taxon>Pseudomonadati</taxon>
        <taxon>Pseudomonadota</taxon>
        <taxon>Gammaproteobacteria</taxon>
        <taxon>Vibrionales</taxon>
        <taxon>Vibrionaceae</taxon>
        <taxon>Vibrio</taxon>
    </lineage>
</organism>
<name>A0AAN0Y6Y8_VIBNA</name>
<reference evidence="1 2" key="1">
    <citation type="submission" date="2016-07" db="EMBL/GenBank/DDBJ databases">
        <title>Developing Vibrio natriegens as a novel, fast-growing host for biotechnology.</title>
        <authorList>
            <person name="Weinstock M.T."/>
            <person name="Hesek E.D."/>
            <person name="Wilson C.M."/>
            <person name="Gibson D.G."/>
        </authorList>
    </citation>
    <scope>NUCLEOTIDE SEQUENCE [LARGE SCALE GENOMIC DNA]</scope>
    <source>
        <strain evidence="1 2">ATCC 14048</strain>
    </source>
</reference>
<dbReference type="AlphaFoldDB" id="A0AAN0Y6Y8"/>
<gene>
    <name evidence="1" type="ORF">BA890_20760</name>
</gene>
<evidence type="ECO:0000313" key="1">
    <source>
        <dbReference type="EMBL" id="ANQ15147.1"/>
    </source>
</evidence>